<dbReference type="Proteomes" id="UP001141434">
    <property type="component" value="Unassembled WGS sequence"/>
</dbReference>
<comment type="caution">
    <text evidence="2">The sequence shown here is derived from an EMBL/GenBank/DDBJ whole genome shotgun (WGS) entry which is preliminary data.</text>
</comment>
<feature type="compositionally biased region" description="Polar residues" evidence="1">
    <location>
        <begin position="96"/>
        <end position="105"/>
    </location>
</feature>
<feature type="compositionally biased region" description="Polar residues" evidence="1">
    <location>
        <begin position="999"/>
        <end position="1008"/>
    </location>
</feature>
<evidence type="ECO:0000256" key="1">
    <source>
        <dbReference type="SAM" id="MobiDB-lite"/>
    </source>
</evidence>
<feature type="region of interest" description="Disordered" evidence="1">
    <location>
        <begin position="925"/>
        <end position="1374"/>
    </location>
</feature>
<feature type="compositionally biased region" description="Low complexity" evidence="1">
    <location>
        <begin position="43"/>
        <end position="74"/>
    </location>
</feature>
<feature type="compositionally biased region" description="Basic residues" evidence="1">
    <location>
        <begin position="1"/>
        <end position="10"/>
    </location>
</feature>
<feature type="compositionally biased region" description="Basic and acidic residues" evidence="1">
    <location>
        <begin position="1076"/>
        <end position="1087"/>
    </location>
</feature>
<feature type="compositionally biased region" description="Polar residues" evidence="1">
    <location>
        <begin position="266"/>
        <end position="277"/>
    </location>
</feature>
<feature type="compositionally biased region" description="Basic and acidic residues" evidence="1">
    <location>
        <begin position="327"/>
        <end position="341"/>
    </location>
</feature>
<keyword evidence="3" id="KW-1185">Reference proteome</keyword>
<feature type="region of interest" description="Disordered" evidence="1">
    <location>
        <begin position="710"/>
        <end position="883"/>
    </location>
</feature>
<proteinExistence type="predicted"/>
<gene>
    <name evidence="2" type="ORF">NUU61_002293</name>
</gene>
<feature type="compositionally biased region" description="Polar residues" evidence="1">
    <location>
        <begin position="836"/>
        <end position="873"/>
    </location>
</feature>
<feature type="compositionally biased region" description="Basic and acidic residues" evidence="1">
    <location>
        <begin position="195"/>
        <end position="204"/>
    </location>
</feature>
<feature type="compositionally biased region" description="Polar residues" evidence="1">
    <location>
        <begin position="611"/>
        <end position="641"/>
    </location>
</feature>
<feature type="compositionally biased region" description="Low complexity" evidence="1">
    <location>
        <begin position="671"/>
        <end position="682"/>
    </location>
</feature>
<evidence type="ECO:0000313" key="2">
    <source>
        <dbReference type="EMBL" id="KAJ5104946.1"/>
    </source>
</evidence>
<feature type="region of interest" description="Disordered" evidence="1">
    <location>
        <begin position="1"/>
        <end position="563"/>
    </location>
</feature>
<protein>
    <submittedName>
        <fullName evidence="2">Uncharacterized protein</fullName>
    </submittedName>
</protein>
<dbReference type="GeneID" id="81392043"/>
<feature type="compositionally biased region" description="Basic and acidic residues" evidence="1">
    <location>
        <begin position="649"/>
        <end position="665"/>
    </location>
</feature>
<organism evidence="2 3">
    <name type="scientific">Penicillium alfredii</name>
    <dbReference type="NCBI Taxonomy" id="1506179"/>
    <lineage>
        <taxon>Eukaryota</taxon>
        <taxon>Fungi</taxon>
        <taxon>Dikarya</taxon>
        <taxon>Ascomycota</taxon>
        <taxon>Pezizomycotina</taxon>
        <taxon>Eurotiomycetes</taxon>
        <taxon>Eurotiomycetidae</taxon>
        <taxon>Eurotiales</taxon>
        <taxon>Aspergillaceae</taxon>
        <taxon>Penicillium</taxon>
    </lineage>
</organism>
<feature type="compositionally biased region" description="Low complexity" evidence="1">
    <location>
        <begin position="113"/>
        <end position="130"/>
    </location>
</feature>
<feature type="compositionally biased region" description="Low complexity" evidence="1">
    <location>
        <begin position="964"/>
        <end position="979"/>
    </location>
</feature>
<name>A0A9W9FR78_9EURO</name>
<feature type="compositionally biased region" description="Polar residues" evidence="1">
    <location>
        <begin position="421"/>
        <end position="430"/>
    </location>
</feature>
<evidence type="ECO:0000313" key="3">
    <source>
        <dbReference type="Proteomes" id="UP001141434"/>
    </source>
</evidence>
<reference evidence="2" key="2">
    <citation type="journal article" date="2023" name="IMA Fungus">
        <title>Comparative genomic study of the Penicillium genus elucidates a diverse pangenome and 15 lateral gene transfer events.</title>
        <authorList>
            <person name="Petersen C."/>
            <person name="Sorensen T."/>
            <person name="Nielsen M.R."/>
            <person name="Sondergaard T.E."/>
            <person name="Sorensen J.L."/>
            <person name="Fitzpatrick D.A."/>
            <person name="Frisvad J.C."/>
            <person name="Nielsen K.L."/>
        </authorList>
    </citation>
    <scope>NUCLEOTIDE SEQUENCE</scope>
    <source>
        <strain evidence="2">IBT 34128</strain>
    </source>
</reference>
<accession>A0A9W9FR78</accession>
<feature type="compositionally biased region" description="Basic and acidic residues" evidence="1">
    <location>
        <begin position="1197"/>
        <end position="1230"/>
    </location>
</feature>
<feature type="region of interest" description="Disordered" evidence="1">
    <location>
        <begin position="590"/>
        <end position="686"/>
    </location>
</feature>
<dbReference type="OrthoDB" id="5423926at2759"/>
<sequence length="1388" mass="148209">MFSRRKRSSSHHQEDRILPMEPPVPGHKLTSTPSALQPLPTPASQSAQSAASHAFLQSQPSSSSLSSAAAAAALRNLSPTPTPVEDVQTKRMVQRRASTQSQASPIVTRRSASVSGTLRRSNSSSSMTARTFREQSPHRPISSSGPVDVPPLPSLPAQYEPRKLPSRRAVSMEPTARLPPGSPKSPQRSGVRGVSVDRERDRGSAAHSAPHHRVTSLSTVPEVERPVSRGSVNFSYPMGVRPNSPNSFENRPMNLDEAAARELPSSDVTSIQQSISHSSDKPVNGRARSHVPGGAGGNHVENKSAVTPSVGTALAAAQAVSPQKSNARVDHVHTQAERTSERPLATNSLDSRVGNVRPSVVTSSATEHPSSRAVPERWPSAVPEQPEPEGEEANTNIANAREGGIRLASASPTVDHVEALSSPQSVSSAEYSPAPQPDIRQSSSPGRSARFSKWLSVTTGDQMHEPPPRSVSPGKSALKHPRGNSLSPDRKTGVAGRGIPPPSEISDGTSVASDEGPRVGARKKPVKVSFDDEAEIVGVAASPPTSPEEYIPESPPGKAKSRMSWFGVGKKKSSPVENATGDDFFDEVLKPRPVLPSFGSVRNREAGFQGPKTQEFSDNDSTTSSESPVASTPGFSFSNDHTFGGILLKDQHKEQPKPHVVDSLEQKSVNGGSSPTQTTGSGVKPDGAAVISFAEKQPYSGVDSQLSVPAIAVQPATPQPESHRSSLEQPRSSLEQYKVPGGFPPPNSDRNLKGAANATKAAPVASAVPKLDDMDTEGESGDSVYSDAAEDFDGDGFGSINAILDGRPMPRATGALRTISESRDTTPRPADRATIVDSQTRDVANQASEETRSVTPTQESVNRQVEGSPTSPTKLPFESPYPPLPIKSKARAYKKQNGIQNEQTYVCGRPWVILLARSSVLEQQCSPGVAKSKPRPVSLGPAFQRMSGPGASAGFPNHLRRTLSNGSDSSSSFKRSTPSPREDGPHSMRRTMRAGGQVRVQSPSNRVESPTEHRPLSAGSSTGTMRKTLRGPGAGGERYSFFSTNKRAPRTKPGKSGPKSTRASRFRDSDDEGDEDRPQVFRSRFADSSDEDEPGSNTLRPVRGIPRRKGAHDGDSTELEDSSEEDRRQQSQPIVAAPLEPTPPGSRDTNTGHGMSGMAAVARQRGMTQRELEEFLMQPPRGRKPGILTRLGLKKPKNPEHRIRKADVESPSRRDTPLERSRLEREHLRGETMVNGAHGTGTPAAAADAEPNSSSKLLKKNPKPPTGNDSWPLRPESKDEHIPQPAAAEQNHNSPSSPLRGKQAEPAADHARRNSSLIINGGQASRVSPVAEPESPRTARSGPISNDDNSDVTDVTDEHGPSARDVVISGSGRKKRFPFLRKALGLRA</sequence>
<feature type="compositionally biased region" description="Polar residues" evidence="1">
    <location>
        <begin position="1314"/>
        <end position="1326"/>
    </location>
</feature>
<dbReference type="RefSeq" id="XP_056513942.1">
    <property type="nucleotide sequence ID" value="XM_056652875.1"/>
</dbReference>
<dbReference type="EMBL" id="JAPMSZ010000004">
    <property type="protein sequence ID" value="KAJ5104946.1"/>
    <property type="molecule type" value="Genomic_DNA"/>
</dbReference>
<feature type="compositionally biased region" description="Low complexity" evidence="1">
    <location>
        <begin position="1236"/>
        <end position="1256"/>
    </location>
</feature>
<reference evidence="2" key="1">
    <citation type="submission" date="2022-11" db="EMBL/GenBank/DDBJ databases">
        <authorList>
            <person name="Petersen C."/>
        </authorList>
    </citation>
    <scope>NUCLEOTIDE SEQUENCE</scope>
    <source>
        <strain evidence="2">IBT 34128</strain>
    </source>
</reference>
<feature type="compositionally biased region" description="Basic and acidic residues" evidence="1">
    <location>
        <begin position="820"/>
        <end position="831"/>
    </location>
</feature>